<evidence type="ECO:0000259" key="1">
    <source>
        <dbReference type="PROSITE" id="PS50275"/>
    </source>
</evidence>
<dbReference type="PROSITE" id="PS50275">
    <property type="entry name" value="SAC"/>
    <property type="match status" value="1"/>
</dbReference>
<organism evidence="2">
    <name type="scientific">Schistosoma haematobium</name>
    <name type="common">Blood fluke</name>
    <dbReference type="NCBI Taxonomy" id="6185"/>
    <lineage>
        <taxon>Eukaryota</taxon>
        <taxon>Metazoa</taxon>
        <taxon>Spiralia</taxon>
        <taxon>Lophotrochozoa</taxon>
        <taxon>Platyhelminthes</taxon>
        <taxon>Trematoda</taxon>
        <taxon>Digenea</taxon>
        <taxon>Strigeidida</taxon>
        <taxon>Schistosomatoidea</taxon>
        <taxon>Schistosomatidae</taxon>
        <taxon>Schistosoma</taxon>
    </lineage>
</organism>
<dbReference type="GO" id="GO:0046856">
    <property type="term" value="P:phosphatidylinositol dephosphorylation"/>
    <property type="evidence" value="ECO:0007669"/>
    <property type="project" value="TreeGrafter"/>
</dbReference>
<dbReference type="EMBL" id="KL250755">
    <property type="protein sequence ID" value="KGB36228.1"/>
    <property type="molecule type" value="Genomic_DNA"/>
</dbReference>
<dbReference type="InterPro" id="IPR002013">
    <property type="entry name" value="SAC_dom"/>
</dbReference>
<evidence type="ECO:0000313" key="2">
    <source>
        <dbReference type="EMBL" id="KGB36228.1"/>
    </source>
</evidence>
<dbReference type="PANTHER" id="PTHR45662:SF8">
    <property type="entry name" value="PHOSPHATIDYLINOSITIDE PHOSPHATASE SAC2"/>
    <property type="match status" value="1"/>
</dbReference>
<dbReference type="AlphaFoldDB" id="A0A095C3E7"/>
<dbReference type="GO" id="GO:2001135">
    <property type="term" value="P:regulation of endocytic recycling"/>
    <property type="evidence" value="ECO:0007669"/>
    <property type="project" value="TreeGrafter"/>
</dbReference>
<dbReference type="GO" id="GO:0045334">
    <property type="term" value="C:clathrin-coated endocytic vesicle"/>
    <property type="evidence" value="ECO:0007669"/>
    <property type="project" value="TreeGrafter"/>
</dbReference>
<reference evidence="2" key="1">
    <citation type="journal article" date="2012" name="Nat. Genet.">
        <title>Whole-genome sequence of Schistosoma haematobium.</title>
        <authorList>
            <person name="Young N.D."/>
            <person name="Jex A.R."/>
            <person name="Li B."/>
            <person name="Liu S."/>
            <person name="Yang L."/>
            <person name="Xiong Z."/>
            <person name="Li Y."/>
            <person name="Cantacessi C."/>
            <person name="Hall R.S."/>
            <person name="Xu X."/>
            <person name="Chen F."/>
            <person name="Wu X."/>
            <person name="Zerlotini A."/>
            <person name="Oliveira G."/>
            <person name="Hofmann A."/>
            <person name="Zhang G."/>
            <person name="Fang X."/>
            <person name="Kang Y."/>
            <person name="Campbell B.E."/>
            <person name="Loukas A."/>
            <person name="Ranganathan S."/>
            <person name="Rollinson D."/>
            <person name="Rinaldi G."/>
            <person name="Brindley P.J."/>
            <person name="Yang H."/>
            <person name="Wang J."/>
            <person name="Wang J."/>
            <person name="Gasser R.B."/>
        </authorList>
    </citation>
    <scope>NUCLEOTIDE SEQUENCE [LARGE SCALE GENOMIC DNA]</scope>
</reference>
<accession>A0A095C3E7</accession>
<dbReference type="PANTHER" id="PTHR45662">
    <property type="entry name" value="PHOSPHATIDYLINOSITIDE PHOSPHATASE SAC1"/>
    <property type="match status" value="1"/>
</dbReference>
<proteinExistence type="predicted"/>
<name>A0A095C3E7_SCHHA</name>
<feature type="domain" description="SAC" evidence="1">
    <location>
        <begin position="1"/>
        <end position="91"/>
    </location>
</feature>
<sequence length="120" mass="13404">MNYPNSSSPVVYVVTHNGVICEQRWLFHVNCLDCLDRTNLVQCMFAVVMITNQLKKIGLLGPEECLPAEFLRAVQHMWATNGDAISRIYAGTSAMKGDYTRTGSRTVNGLMRDGVYSVSR</sequence>
<protein>
    <submittedName>
        <fullName evidence="2">Phosphatidylinositide phosphatase SAC2</fullName>
    </submittedName>
</protein>
<dbReference type="GO" id="GO:0043812">
    <property type="term" value="F:phosphatidylinositol-4-phosphate phosphatase activity"/>
    <property type="evidence" value="ECO:0007669"/>
    <property type="project" value="TreeGrafter"/>
</dbReference>
<dbReference type="GO" id="GO:0005769">
    <property type="term" value="C:early endosome"/>
    <property type="evidence" value="ECO:0007669"/>
    <property type="project" value="TreeGrafter"/>
</dbReference>
<gene>
    <name evidence="2" type="ORF">MS3_04514</name>
</gene>